<sequence>MGQFTDLLQIAKTWMDRVLMVNVFLVMAGALWFVVAVGLHSQGLEQPLGQFQQLWTPLFMPAIGLLMAAALLNGSLQWLLRLKKRRERCSPGPRAALDK</sequence>
<reference evidence="2 3" key="1">
    <citation type="submission" date="2015-01" db="EMBL/GenBank/DDBJ databases">
        <title>Lifestyle Evolution in Cyanobacterial Symbionts of Sponges.</title>
        <authorList>
            <person name="Burgsdorf I."/>
            <person name="Slaby B.M."/>
            <person name="Handley K.M."/>
            <person name="Haber M."/>
            <person name="Blom J."/>
            <person name="Marshall C.W."/>
            <person name="Gilbert J.A."/>
            <person name="Hentschel U."/>
            <person name="Steindler L."/>
        </authorList>
    </citation>
    <scope>NUCLEOTIDE SEQUENCE [LARGE SCALE GENOMIC DNA]</scope>
    <source>
        <strain evidence="2">142</strain>
    </source>
</reference>
<accession>A0A6N3X8M2</accession>
<comment type="caution">
    <text evidence="2">The sequence shown here is derived from an EMBL/GenBank/DDBJ whole genome shotgun (WGS) entry which is preliminary data.</text>
</comment>
<keyword evidence="1" id="KW-0472">Membrane</keyword>
<evidence type="ECO:0000256" key="1">
    <source>
        <dbReference type="SAM" id="Phobius"/>
    </source>
</evidence>
<proteinExistence type="predicted"/>
<evidence type="ECO:0000313" key="2">
    <source>
        <dbReference type="EMBL" id="KKZ15474.1"/>
    </source>
</evidence>
<organism evidence="2 3">
    <name type="scientific">Candidatus Synechococcus spongiarum 142</name>
    <dbReference type="NCBI Taxonomy" id="1608213"/>
    <lineage>
        <taxon>Bacteria</taxon>
        <taxon>Bacillati</taxon>
        <taxon>Cyanobacteriota</taxon>
        <taxon>Cyanophyceae</taxon>
        <taxon>Synechococcales</taxon>
        <taxon>Synechococcaceae</taxon>
        <taxon>Synechococcus</taxon>
    </lineage>
</organism>
<keyword evidence="1" id="KW-1133">Transmembrane helix</keyword>
<protein>
    <submittedName>
        <fullName evidence="2">Uncharacterized protein</fullName>
    </submittedName>
</protein>
<dbReference type="AlphaFoldDB" id="A0A6N3X8M2"/>
<name>A0A6N3X8M2_9SYNE</name>
<keyword evidence="1" id="KW-0812">Transmembrane</keyword>
<dbReference type="EMBL" id="JXUO01000006">
    <property type="protein sequence ID" value="KKZ15474.1"/>
    <property type="molecule type" value="Genomic_DNA"/>
</dbReference>
<dbReference type="Proteomes" id="UP000035054">
    <property type="component" value="Unassembled WGS sequence"/>
</dbReference>
<feature type="transmembrane region" description="Helical" evidence="1">
    <location>
        <begin position="18"/>
        <end position="39"/>
    </location>
</feature>
<evidence type="ECO:0000313" key="3">
    <source>
        <dbReference type="Proteomes" id="UP000035054"/>
    </source>
</evidence>
<gene>
    <name evidence="2" type="ORF">TH68_00140</name>
</gene>
<feature type="transmembrane region" description="Helical" evidence="1">
    <location>
        <begin position="59"/>
        <end position="80"/>
    </location>
</feature>